<keyword evidence="2" id="KW-1185">Reference proteome</keyword>
<name>A0ABD3TYQ5_SINWO</name>
<evidence type="ECO:0000313" key="1">
    <source>
        <dbReference type="EMBL" id="KAL3841666.1"/>
    </source>
</evidence>
<dbReference type="AlphaFoldDB" id="A0ABD3TYQ5"/>
<dbReference type="EMBL" id="JBJQND010000017">
    <property type="protein sequence ID" value="KAL3841666.1"/>
    <property type="molecule type" value="Genomic_DNA"/>
</dbReference>
<comment type="caution">
    <text evidence="1">The sequence shown here is derived from an EMBL/GenBank/DDBJ whole genome shotgun (WGS) entry which is preliminary data.</text>
</comment>
<protein>
    <submittedName>
        <fullName evidence="1">Uncharacterized protein</fullName>
    </submittedName>
</protein>
<accession>A0ABD3TYQ5</accession>
<proteinExistence type="predicted"/>
<dbReference type="Proteomes" id="UP001634394">
    <property type="component" value="Unassembled WGS sequence"/>
</dbReference>
<sequence>MKENVFLIVNNTLNERMKICKWREFGGNCGTWGKGTSPTNYFVTANKKLVSVIKRDGQYCT</sequence>
<evidence type="ECO:0000313" key="2">
    <source>
        <dbReference type="Proteomes" id="UP001634394"/>
    </source>
</evidence>
<gene>
    <name evidence="1" type="ORF">ACJMK2_019780</name>
</gene>
<reference evidence="1 2" key="1">
    <citation type="submission" date="2024-11" db="EMBL/GenBank/DDBJ databases">
        <title>Chromosome-level genome assembly of the freshwater bivalve Anodonta woodiana.</title>
        <authorList>
            <person name="Chen X."/>
        </authorList>
    </citation>
    <scope>NUCLEOTIDE SEQUENCE [LARGE SCALE GENOMIC DNA]</scope>
    <source>
        <strain evidence="1">MN2024</strain>
        <tissue evidence="1">Gills</tissue>
    </source>
</reference>
<organism evidence="1 2">
    <name type="scientific">Sinanodonta woodiana</name>
    <name type="common">Chinese pond mussel</name>
    <name type="synonym">Anodonta woodiana</name>
    <dbReference type="NCBI Taxonomy" id="1069815"/>
    <lineage>
        <taxon>Eukaryota</taxon>
        <taxon>Metazoa</taxon>
        <taxon>Spiralia</taxon>
        <taxon>Lophotrochozoa</taxon>
        <taxon>Mollusca</taxon>
        <taxon>Bivalvia</taxon>
        <taxon>Autobranchia</taxon>
        <taxon>Heteroconchia</taxon>
        <taxon>Palaeoheterodonta</taxon>
        <taxon>Unionida</taxon>
        <taxon>Unionoidea</taxon>
        <taxon>Unionidae</taxon>
        <taxon>Unioninae</taxon>
        <taxon>Sinanodonta</taxon>
    </lineage>
</organism>